<keyword evidence="1" id="KW-0732">Signal</keyword>
<dbReference type="RefSeq" id="WP_152225641.1">
    <property type="nucleotide sequence ID" value="NZ_BAAALV010000002.1"/>
</dbReference>
<accession>A0ABP5AGS1</accession>
<name>A0ABP5AGS1_9MICC</name>
<feature type="signal peptide" evidence="1">
    <location>
        <begin position="1"/>
        <end position="21"/>
    </location>
</feature>
<dbReference type="EMBL" id="BAAALV010000002">
    <property type="protein sequence ID" value="GAA1908766.1"/>
    <property type="molecule type" value="Genomic_DNA"/>
</dbReference>
<organism evidence="2 3">
    <name type="scientific">Arthrobacter gandavensis</name>
    <dbReference type="NCBI Taxonomy" id="169960"/>
    <lineage>
        <taxon>Bacteria</taxon>
        <taxon>Bacillati</taxon>
        <taxon>Actinomycetota</taxon>
        <taxon>Actinomycetes</taxon>
        <taxon>Micrococcales</taxon>
        <taxon>Micrococcaceae</taxon>
        <taxon>Arthrobacter</taxon>
    </lineage>
</organism>
<evidence type="ECO:0000313" key="2">
    <source>
        <dbReference type="EMBL" id="GAA1908766.1"/>
    </source>
</evidence>
<protein>
    <recommendedName>
        <fullName evidence="4">Lipoprotein</fullName>
    </recommendedName>
</protein>
<keyword evidence="3" id="KW-1185">Reference proteome</keyword>
<proteinExistence type="predicted"/>
<evidence type="ECO:0008006" key="4">
    <source>
        <dbReference type="Google" id="ProtNLM"/>
    </source>
</evidence>
<evidence type="ECO:0000256" key="1">
    <source>
        <dbReference type="SAM" id="SignalP"/>
    </source>
</evidence>
<dbReference type="Proteomes" id="UP001500784">
    <property type="component" value="Unassembled WGS sequence"/>
</dbReference>
<feature type="chain" id="PRO_5046695736" description="Lipoprotein" evidence="1">
    <location>
        <begin position="22"/>
        <end position="157"/>
    </location>
</feature>
<gene>
    <name evidence="2" type="ORF">GCM10009688_11370</name>
</gene>
<dbReference type="PROSITE" id="PS51257">
    <property type="entry name" value="PROKAR_LIPOPROTEIN"/>
    <property type="match status" value="1"/>
</dbReference>
<comment type="caution">
    <text evidence="2">The sequence shown here is derived from an EMBL/GenBank/DDBJ whole genome shotgun (WGS) entry which is preliminary data.</text>
</comment>
<sequence>MRRRRYLLVIPATLAVGLASCTSPPEPDWGAAQAQADAFIETVRKSGDFLGAGTLRATQDDEVPLDGEGITLDYPSEVRVDGIRAVCFGGGEATFGLLVRAESSWEVIGPPALTCDGEPRTVPLDEPLERINAVRFNGQIQDGAGAVIAAALTGVSQ</sequence>
<evidence type="ECO:0000313" key="3">
    <source>
        <dbReference type="Proteomes" id="UP001500784"/>
    </source>
</evidence>
<reference evidence="3" key="1">
    <citation type="journal article" date="2019" name="Int. J. Syst. Evol. Microbiol.">
        <title>The Global Catalogue of Microorganisms (GCM) 10K type strain sequencing project: providing services to taxonomists for standard genome sequencing and annotation.</title>
        <authorList>
            <consortium name="The Broad Institute Genomics Platform"/>
            <consortium name="The Broad Institute Genome Sequencing Center for Infectious Disease"/>
            <person name="Wu L."/>
            <person name="Ma J."/>
        </authorList>
    </citation>
    <scope>NUCLEOTIDE SEQUENCE [LARGE SCALE GENOMIC DNA]</scope>
    <source>
        <strain evidence="3">JCM 13316</strain>
    </source>
</reference>